<reference evidence="1" key="1">
    <citation type="journal article" date="2015" name="Nature">
        <title>Complex archaea that bridge the gap between prokaryotes and eukaryotes.</title>
        <authorList>
            <person name="Spang A."/>
            <person name="Saw J.H."/>
            <person name="Jorgensen S.L."/>
            <person name="Zaremba-Niedzwiedzka K."/>
            <person name="Martijn J."/>
            <person name="Lind A.E."/>
            <person name="van Eijk R."/>
            <person name="Schleper C."/>
            <person name="Guy L."/>
            <person name="Ettema T.J."/>
        </authorList>
    </citation>
    <scope>NUCLEOTIDE SEQUENCE</scope>
</reference>
<sequence length="93" mass="10880">MAIEKTISNEFKVIQSGIENLKENIYRNRDIFNHLDIDKLCQELNSVASKLSMFGSYFNDGNLKKIFFNHNVSMTQVVLKINEIIDHLKKEEM</sequence>
<name>A0A0F9JJU6_9ZZZZ</name>
<evidence type="ECO:0000313" key="1">
    <source>
        <dbReference type="EMBL" id="KKM70139.1"/>
    </source>
</evidence>
<proteinExistence type="predicted"/>
<organism evidence="1">
    <name type="scientific">marine sediment metagenome</name>
    <dbReference type="NCBI Taxonomy" id="412755"/>
    <lineage>
        <taxon>unclassified sequences</taxon>
        <taxon>metagenomes</taxon>
        <taxon>ecological metagenomes</taxon>
    </lineage>
</organism>
<comment type="caution">
    <text evidence="1">The sequence shown here is derived from an EMBL/GenBank/DDBJ whole genome shotgun (WGS) entry which is preliminary data.</text>
</comment>
<gene>
    <name evidence="1" type="ORF">LCGC14_1443720</name>
</gene>
<accession>A0A0F9JJU6</accession>
<dbReference type="EMBL" id="LAZR01009871">
    <property type="protein sequence ID" value="KKM70139.1"/>
    <property type="molecule type" value="Genomic_DNA"/>
</dbReference>
<protein>
    <submittedName>
        <fullName evidence="1">Uncharacterized protein</fullName>
    </submittedName>
</protein>
<dbReference type="AlphaFoldDB" id="A0A0F9JJU6"/>